<evidence type="ECO:0000256" key="6">
    <source>
        <dbReference type="HAMAP-Rule" id="MF_00163"/>
    </source>
</evidence>
<dbReference type="Pfam" id="PF01327">
    <property type="entry name" value="Pep_deformylase"/>
    <property type="match status" value="1"/>
</dbReference>
<dbReference type="SUPFAM" id="SSF56420">
    <property type="entry name" value="Peptide deformylase"/>
    <property type="match status" value="1"/>
</dbReference>
<evidence type="ECO:0000256" key="5">
    <source>
        <dbReference type="ARBA" id="ARBA00023004"/>
    </source>
</evidence>
<feature type="binding site" evidence="6">
    <location>
        <position position="136"/>
    </location>
    <ligand>
        <name>Fe cation</name>
        <dbReference type="ChEBI" id="CHEBI:24875"/>
    </ligand>
</feature>
<evidence type="ECO:0000256" key="3">
    <source>
        <dbReference type="ARBA" id="ARBA00022801"/>
    </source>
</evidence>
<dbReference type="RefSeq" id="WP_069911986.1">
    <property type="nucleotide sequence ID" value="NZ_LAJE02000362.1"/>
</dbReference>
<protein>
    <recommendedName>
        <fullName evidence="6">Peptide deformylase</fullName>
        <shortName evidence="6">PDF</shortName>
        <ecNumber evidence="6">3.5.1.88</ecNumber>
    </recommendedName>
    <alternativeName>
        <fullName evidence="6">Polypeptide deformylase</fullName>
    </alternativeName>
</protein>
<dbReference type="NCBIfam" id="NF001159">
    <property type="entry name" value="PRK00150.1-3"/>
    <property type="match status" value="1"/>
</dbReference>
<evidence type="ECO:0000256" key="4">
    <source>
        <dbReference type="ARBA" id="ARBA00022917"/>
    </source>
</evidence>
<comment type="cofactor">
    <cofactor evidence="6">
        <name>Fe(2+)</name>
        <dbReference type="ChEBI" id="CHEBI:29033"/>
    </cofactor>
    <text evidence="6">Binds 1 Fe(2+) ion.</text>
</comment>
<comment type="similarity">
    <text evidence="1 6">Belongs to the polypeptide deformylase family.</text>
</comment>
<dbReference type="InterPro" id="IPR023635">
    <property type="entry name" value="Peptide_deformylase"/>
</dbReference>
<dbReference type="PANTHER" id="PTHR10458:SF22">
    <property type="entry name" value="PEPTIDE DEFORMYLASE"/>
    <property type="match status" value="1"/>
</dbReference>
<reference evidence="7 8" key="1">
    <citation type="journal article" date="2015" name="Genome Announc.">
        <title>Genome Assemblies of Three Soil-Associated Devosia species: D. insulae, D. limi, and D. soli.</title>
        <authorList>
            <person name="Hassan Y.I."/>
            <person name="Lepp D."/>
            <person name="Zhou T."/>
        </authorList>
    </citation>
    <scope>NUCLEOTIDE SEQUENCE [LARGE SCALE GENOMIC DNA]</scope>
    <source>
        <strain evidence="7 8">DS-56</strain>
    </source>
</reference>
<evidence type="ECO:0000256" key="1">
    <source>
        <dbReference type="ARBA" id="ARBA00010759"/>
    </source>
</evidence>
<dbReference type="EMBL" id="LAJE02000362">
    <property type="protein sequence ID" value="OEO28684.1"/>
    <property type="molecule type" value="Genomic_DNA"/>
</dbReference>
<comment type="caution">
    <text evidence="7">The sequence shown here is derived from an EMBL/GenBank/DDBJ whole genome shotgun (WGS) entry which is preliminary data.</text>
</comment>
<evidence type="ECO:0000256" key="2">
    <source>
        <dbReference type="ARBA" id="ARBA00022723"/>
    </source>
</evidence>
<dbReference type="GO" id="GO:0046872">
    <property type="term" value="F:metal ion binding"/>
    <property type="evidence" value="ECO:0007669"/>
    <property type="project" value="UniProtKB-KW"/>
</dbReference>
<dbReference type="CDD" id="cd00487">
    <property type="entry name" value="Pep_deformylase"/>
    <property type="match status" value="1"/>
</dbReference>
<dbReference type="NCBIfam" id="TIGR00079">
    <property type="entry name" value="pept_deformyl"/>
    <property type="match status" value="1"/>
</dbReference>
<dbReference type="Proteomes" id="UP000095463">
    <property type="component" value="Unassembled WGS sequence"/>
</dbReference>
<dbReference type="GO" id="GO:0006412">
    <property type="term" value="P:translation"/>
    <property type="evidence" value="ECO:0007669"/>
    <property type="project" value="UniProtKB-UniRule"/>
</dbReference>
<dbReference type="FunFam" id="3.90.45.10:FF:000005">
    <property type="entry name" value="Peptide deformylase"/>
    <property type="match status" value="1"/>
</dbReference>
<dbReference type="InterPro" id="IPR036821">
    <property type="entry name" value="Peptide_deformylase_sf"/>
</dbReference>
<feature type="active site" evidence="6">
    <location>
        <position position="137"/>
    </location>
</feature>
<proteinExistence type="inferred from homology"/>
<name>A0A1E5XJH6_9HYPH</name>
<dbReference type="PANTHER" id="PTHR10458">
    <property type="entry name" value="PEPTIDE DEFORMYLASE"/>
    <property type="match status" value="1"/>
</dbReference>
<dbReference type="Gene3D" id="3.90.45.10">
    <property type="entry name" value="Peptide deformylase"/>
    <property type="match status" value="1"/>
</dbReference>
<feature type="binding site" evidence="6">
    <location>
        <position position="94"/>
    </location>
    <ligand>
        <name>Fe cation</name>
        <dbReference type="ChEBI" id="CHEBI:24875"/>
    </ligand>
</feature>
<accession>A0A1E5XJH6</accession>
<dbReference type="EC" id="3.5.1.88" evidence="6"/>
<keyword evidence="4 6" id="KW-0648">Protein biosynthesis</keyword>
<dbReference type="AlphaFoldDB" id="A0A1E5XJH6"/>
<keyword evidence="5 6" id="KW-0408">Iron</keyword>
<keyword evidence="8" id="KW-1185">Reference proteome</keyword>
<comment type="function">
    <text evidence="6">Removes the formyl group from the N-terminal Met of newly synthesized proteins. Requires at least a dipeptide for an efficient rate of reaction. N-terminal L-methionine is a prerequisite for activity but the enzyme has broad specificity at other positions.</text>
</comment>
<sequence length="173" mass="19574">MAKRPILILPDERLRAIAEPIEKIDDGIKQLAKDMLETMYDAPGIGLAAPQIGELKRIVVMDLAKEDEPAAPLVMINPEILKYSDETVTTEEGCLSIPELYYDVERPAEVTVRYTDLDGKQVELDAKDRLAVCVQHELDHLDGVLYIDYLSRLKRDRVLKKFQKAERLAKKAG</sequence>
<comment type="catalytic activity">
    <reaction evidence="6">
        <text>N-terminal N-formyl-L-methionyl-[peptide] + H2O = N-terminal L-methionyl-[peptide] + formate</text>
        <dbReference type="Rhea" id="RHEA:24420"/>
        <dbReference type="Rhea" id="RHEA-COMP:10639"/>
        <dbReference type="Rhea" id="RHEA-COMP:10640"/>
        <dbReference type="ChEBI" id="CHEBI:15377"/>
        <dbReference type="ChEBI" id="CHEBI:15740"/>
        <dbReference type="ChEBI" id="CHEBI:49298"/>
        <dbReference type="ChEBI" id="CHEBI:64731"/>
        <dbReference type="EC" id="3.5.1.88"/>
    </reaction>
</comment>
<dbReference type="PIRSF" id="PIRSF004749">
    <property type="entry name" value="Pep_def"/>
    <property type="match status" value="1"/>
</dbReference>
<dbReference type="HAMAP" id="MF_00163">
    <property type="entry name" value="Pep_deformylase"/>
    <property type="match status" value="1"/>
</dbReference>
<keyword evidence="3 6" id="KW-0378">Hydrolase</keyword>
<gene>
    <name evidence="6" type="primary">def</name>
    <name evidence="7" type="ORF">VW23_003400</name>
</gene>
<evidence type="ECO:0000313" key="7">
    <source>
        <dbReference type="EMBL" id="OEO28684.1"/>
    </source>
</evidence>
<dbReference type="GO" id="GO:0042586">
    <property type="term" value="F:peptide deformylase activity"/>
    <property type="evidence" value="ECO:0007669"/>
    <property type="project" value="UniProtKB-UniRule"/>
</dbReference>
<organism evidence="7 8">
    <name type="scientific">Devosia insulae DS-56</name>
    <dbReference type="NCBI Taxonomy" id="1116389"/>
    <lineage>
        <taxon>Bacteria</taxon>
        <taxon>Pseudomonadati</taxon>
        <taxon>Pseudomonadota</taxon>
        <taxon>Alphaproteobacteria</taxon>
        <taxon>Hyphomicrobiales</taxon>
        <taxon>Devosiaceae</taxon>
        <taxon>Devosia</taxon>
    </lineage>
</organism>
<dbReference type="PRINTS" id="PR01576">
    <property type="entry name" value="PDEFORMYLASE"/>
</dbReference>
<dbReference type="OrthoDB" id="9804313at2"/>
<evidence type="ECO:0000313" key="8">
    <source>
        <dbReference type="Proteomes" id="UP000095463"/>
    </source>
</evidence>
<feature type="binding site" evidence="6">
    <location>
        <position position="140"/>
    </location>
    <ligand>
        <name>Fe cation</name>
        <dbReference type="ChEBI" id="CHEBI:24875"/>
    </ligand>
</feature>
<keyword evidence="2 6" id="KW-0479">Metal-binding</keyword>